<accession>A0ABY9WNV3</accession>
<reference evidence="2 3" key="1">
    <citation type="submission" date="2019-08" db="EMBL/GenBank/DDBJ databases">
        <title>Archangium and Cystobacter genomes.</title>
        <authorList>
            <person name="Chen I.-C.K."/>
            <person name="Wielgoss S."/>
        </authorList>
    </citation>
    <scope>NUCLEOTIDE SEQUENCE [LARGE SCALE GENOMIC DNA]</scope>
    <source>
        <strain evidence="2 3">Cbm 6</strain>
    </source>
</reference>
<sequence length="74" mass="8012">MKENVGSWDRILRSIAGPGLLALGYFRMRGREGRLPGLVAMMGGALIAETAITQVCPLNRMLGLDTRRDAPGWG</sequence>
<evidence type="ECO:0000313" key="2">
    <source>
        <dbReference type="EMBL" id="WNG44145.1"/>
    </source>
</evidence>
<dbReference type="EMBL" id="CP043494">
    <property type="protein sequence ID" value="WNG44145.1"/>
    <property type="molecule type" value="Genomic_DNA"/>
</dbReference>
<evidence type="ECO:0000313" key="3">
    <source>
        <dbReference type="Proteomes" id="UP001611383"/>
    </source>
</evidence>
<gene>
    <name evidence="2" type="ORF">F0U60_08530</name>
</gene>
<dbReference type="Proteomes" id="UP001611383">
    <property type="component" value="Chromosome"/>
</dbReference>
<proteinExistence type="predicted"/>
<name>A0ABY9WNV3_9BACT</name>
<dbReference type="RefSeq" id="WP_395816373.1">
    <property type="nucleotide sequence ID" value="NZ_CP043494.1"/>
</dbReference>
<protein>
    <submittedName>
        <fullName evidence="2">DUF2892 domain-containing protein</fullName>
    </submittedName>
</protein>
<dbReference type="InterPro" id="IPR021309">
    <property type="entry name" value="YgaP-like_TM"/>
</dbReference>
<feature type="domain" description="Inner membrane protein YgaP-like transmembrane" evidence="1">
    <location>
        <begin position="1"/>
        <end position="68"/>
    </location>
</feature>
<keyword evidence="3" id="KW-1185">Reference proteome</keyword>
<dbReference type="Pfam" id="PF11127">
    <property type="entry name" value="YgaP-like_TM"/>
    <property type="match status" value="1"/>
</dbReference>
<evidence type="ECO:0000259" key="1">
    <source>
        <dbReference type="Pfam" id="PF11127"/>
    </source>
</evidence>
<organism evidence="2 3">
    <name type="scientific">Archangium minus</name>
    <dbReference type="NCBI Taxonomy" id="83450"/>
    <lineage>
        <taxon>Bacteria</taxon>
        <taxon>Pseudomonadati</taxon>
        <taxon>Myxococcota</taxon>
        <taxon>Myxococcia</taxon>
        <taxon>Myxococcales</taxon>
        <taxon>Cystobacterineae</taxon>
        <taxon>Archangiaceae</taxon>
        <taxon>Archangium</taxon>
    </lineage>
</organism>